<dbReference type="InterPro" id="IPR051172">
    <property type="entry name" value="Chlamydia_OmcB"/>
</dbReference>
<feature type="signal peptide" evidence="3">
    <location>
        <begin position="1"/>
        <end position="35"/>
    </location>
</feature>
<dbReference type="PROSITE" id="PS50234">
    <property type="entry name" value="VWFA"/>
    <property type="match status" value="1"/>
</dbReference>
<keyword evidence="6" id="KW-1185">Reference proteome</keyword>
<evidence type="ECO:0000313" key="6">
    <source>
        <dbReference type="Proteomes" id="UP001597055"/>
    </source>
</evidence>
<gene>
    <name evidence="5" type="ORF">ACFQ0P_01215</name>
</gene>
<dbReference type="InterPro" id="IPR055354">
    <property type="entry name" value="DUF7507"/>
</dbReference>
<evidence type="ECO:0000256" key="2">
    <source>
        <dbReference type="SAM" id="Phobius"/>
    </source>
</evidence>
<dbReference type="InterPro" id="IPR002035">
    <property type="entry name" value="VWF_A"/>
</dbReference>
<evidence type="ECO:0000259" key="4">
    <source>
        <dbReference type="PROSITE" id="PS50234"/>
    </source>
</evidence>
<dbReference type="InterPro" id="IPR036465">
    <property type="entry name" value="vWFA_dom_sf"/>
</dbReference>
<keyword evidence="2" id="KW-1133">Transmembrane helix</keyword>
<keyword evidence="3" id="KW-0732">Signal</keyword>
<organism evidence="5 6">
    <name type="scientific">Microbacterium insulae</name>
    <dbReference type="NCBI Taxonomy" id="483014"/>
    <lineage>
        <taxon>Bacteria</taxon>
        <taxon>Bacillati</taxon>
        <taxon>Actinomycetota</taxon>
        <taxon>Actinomycetes</taxon>
        <taxon>Micrococcales</taxon>
        <taxon>Microbacteriaceae</taxon>
        <taxon>Microbacterium</taxon>
    </lineage>
</organism>
<comment type="caution">
    <text evidence="5">The sequence shown here is derived from an EMBL/GenBank/DDBJ whole genome shotgun (WGS) entry which is preliminary data.</text>
</comment>
<evidence type="ECO:0000256" key="1">
    <source>
        <dbReference type="SAM" id="MobiDB-lite"/>
    </source>
</evidence>
<dbReference type="SUPFAM" id="SSF53300">
    <property type="entry name" value="vWA-like"/>
    <property type="match status" value="1"/>
</dbReference>
<keyword evidence="2" id="KW-0812">Transmembrane</keyword>
<evidence type="ECO:0000256" key="3">
    <source>
        <dbReference type="SAM" id="SignalP"/>
    </source>
</evidence>
<feature type="domain" description="VWFA" evidence="4">
    <location>
        <begin position="51"/>
        <end position="299"/>
    </location>
</feature>
<dbReference type="EMBL" id="JBHTII010000001">
    <property type="protein sequence ID" value="MFD0789000.1"/>
    <property type="molecule type" value="Genomic_DNA"/>
</dbReference>
<dbReference type="PANTHER" id="PTHR34819">
    <property type="entry name" value="LARGE CYSTEINE-RICH PERIPLASMIC PROTEIN OMCB"/>
    <property type="match status" value="1"/>
</dbReference>
<proteinExistence type="predicted"/>
<reference evidence="6" key="1">
    <citation type="journal article" date="2019" name="Int. J. Syst. Evol. Microbiol.">
        <title>The Global Catalogue of Microorganisms (GCM) 10K type strain sequencing project: providing services to taxonomists for standard genome sequencing and annotation.</title>
        <authorList>
            <consortium name="The Broad Institute Genomics Platform"/>
            <consortium name="The Broad Institute Genome Sequencing Center for Infectious Disease"/>
            <person name="Wu L."/>
            <person name="Ma J."/>
        </authorList>
    </citation>
    <scope>NUCLEOTIDE SEQUENCE [LARGE SCALE GENOMIC DNA]</scope>
    <source>
        <strain evidence="6">CCUG 54523</strain>
    </source>
</reference>
<dbReference type="NCBIfam" id="TIGR01451">
    <property type="entry name" value="B_ant_repeat"/>
    <property type="match status" value="1"/>
</dbReference>
<dbReference type="RefSeq" id="WP_204979914.1">
    <property type="nucleotide sequence ID" value="NZ_JBHTII010000001.1"/>
</dbReference>
<feature type="chain" id="PRO_5047540993" description="VWFA domain-containing protein" evidence="3">
    <location>
        <begin position="36"/>
        <end position="1372"/>
    </location>
</feature>
<dbReference type="Proteomes" id="UP001597055">
    <property type="component" value="Unassembled WGS sequence"/>
</dbReference>
<accession>A0ABW3ADQ4</accession>
<dbReference type="PANTHER" id="PTHR34819:SF3">
    <property type="entry name" value="CELL SURFACE PROTEIN"/>
    <property type="match status" value="1"/>
</dbReference>
<keyword evidence="2" id="KW-0472">Membrane</keyword>
<feature type="transmembrane region" description="Helical" evidence="2">
    <location>
        <begin position="1343"/>
        <end position="1362"/>
    </location>
</feature>
<feature type="compositionally biased region" description="Polar residues" evidence="1">
    <location>
        <begin position="1124"/>
        <end position="1135"/>
    </location>
</feature>
<name>A0ABW3ADQ4_9MICO</name>
<evidence type="ECO:0000313" key="5">
    <source>
        <dbReference type="EMBL" id="MFD0789000.1"/>
    </source>
</evidence>
<feature type="region of interest" description="Disordered" evidence="1">
    <location>
        <begin position="1124"/>
        <end position="1147"/>
    </location>
</feature>
<sequence>MRHGRPRARVVIAGALATLLTAGAFVALTPSAAVAADPLPNPEIPAQCGLGVTLVLDASGSVQQSNAVGAVRSAAEAFLSALSDTGSTARVIQFGSLSQQLAPRATVDAASLAPGGVFRGAVDGYYNPIPPRPSNVEIKRYNSGSPSSASSWSAANSNTQYTNWDQSLAQTATDAGDLVVYVTDGDPTAYDFNQPGDPFSPGPPPDVGTGTDRNAQVAAVTLDRAVTRANQVKQTGARVLALGVGEALQNQASVDRLIQISGPDVARTVGEFDIEVTDVALIRDFDNLGDAVRGLVLELCSPSLTIRKFAQSETDAAYLPADGWPMTVTPSVPGGFDWILPNGATGPSATVTTTGGGFAQFQWEPRDETDLSAAAVSEQLQAGFSPGRPGPANDYRCEFRNADGDVRVVTGELTDGGATASFSLSGIGDEIGTCSVYNSFDYAPEIALTKVNSPTSVRGDLSPPAVVRSDYVATNPGNTPLAAVSISDDRCAPVVQVTAPPPDQAFNVGDANRNALLDPGESWEAYCDRGIRTSGTQAVAGTNIVNTAEVQGTDPAGTVVTDTATDDVDAFVPLIGLTKLVDGAKSVTIASGASVDYTYAVENLGNTPLAPVVLADDTPPCETPTRGADISGNGDAVLDVGETWSYSCSASPTTGVVNTATVTGVPLDPTTGAAFPSPNPLVSAVDTAEVVVLDPSLSLVKTVDQSVVFPGTTVTYSYAATNTGSADLRNDTGDAGWVADDRCAPVAPVLAGAFNVGDVNTDDLLNPGETWSFTCQTAISDLTVNIATIVAQPVAGGTPVGSPLTRRDVAIVEIVSPGIDIVKTALVPVVLDPSADPLAGPDFPTPRSAEYLYEVENTGTVPLRDVAPTDDRCAPLVLSSGDTDADLALDPSEVWVYTCSTQLSRAQATPPPVGAESGLVTNTASVSGTPFLPEDPSVEGPVQTATDSAQVLVIQPGLSITKTASADAVRVGTAVTYTFEVTNTGDVGLLVIGPADDKCSPLTFDGGDTNGNDLLDGANSGAPETWTYTCTRALGLPAEPDTADVNEVAVLGVDPLGNIYGATDTAEVVVLDPAIALTKSVSDHLVLVGSEVTYSFGVTNVGRSPVAADDVLIDVTLLDVAQPSQPSCETPSLVSKTGGDQDDALQRDPPELWTYDCTAVVSAPTLNIAAVIALGGSTFGLEIPVAAFAGERVQTFDPRIEVTKTANPTTTTPGGRVTYTYEVRNTGDVPLAGVAERIADDTCSPVGYVSGDIDGDGLLDTPNSIFEDSLDETWVFTCSTTVRVTTVNTVVVTGTAVDSTGEPLCDTPVAAVENGPTCEPTDQAQAIVKVSAISPLPPTGGTIMWSLLALGGVLAALGAALVRVSRRARSII</sequence>
<dbReference type="Pfam" id="PF24346">
    <property type="entry name" value="DUF7507"/>
    <property type="match status" value="4"/>
</dbReference>
<protein>
    <recommendedName>
        <fullName evidence="4">VWFA domain-containing protein</fullName>
    </recommendedName>
</protein>
<dbReference type="Gene3D" id="3.40.50.410">
    <property type="entry name" value="von Willebrand factor, type A domain"/>
    <property type="match status" value="1"/>
</dbReference>
<dbReference type="InterPro" id="IPR047589">
    <property type="entry name" value="DUF11_rpt"/>
</dbReference>